<evidence type="ECO:0000256" key="1">
    <source>
        <dbReference type="ARBA" id="ARBA00022679"/>
    </source>
</evidence>
<keyword evidence="2" id="KW-0812">Transmembrane</keyword>
<evidence type="ECO:0000313" key="4">
    <source>
        <dbReference type="EMBL" id="SFJ68803.1"/>
    </source>
</evidence>
<evidence type="ECO:0000313" key="5">
    <source>
        <dbReference type="Proteomes" id="UP000198670"/>
    </source>
</evidence>
<dbReference type="SUPFAM" id="SSF53756">
    <property type="entry name" value="UDP-Glycosyltransferase/glycogen phosphorylase"/>
    <property type="match status" value="1"/>
</dbReference>
<dbReference type="RefSeq" id="WP_090630784.1">
    <property type="nucleotide sequence ID" value="NZ_FOQO01000012.1"/>
</dbReference>
<dbReference type="GO" id="GO:0009103">
    <property type="term" value="P:lipopolysaccharide biosynthetic process"/>
    <property type="evidence" value="ECO:0007669"/>
    <property type="project" value="TreeGrafter"/>
</dbReference>
<dbReference type="PANTHER" id="PTHR46401">
    <property type="entry name" value="GLYCOSYLTRANSFERASE WBBK-RELATED"/>
    <property type="match status" value="1"/>
</dbReference>
<dbReference type="Gene3D" id="3.40.50.2000">
    <property type="entry name" value="Glycogen Phosphorylase B"/>
    <property type="match status" value="2"/>
</dbReference>
<evidence type="ECO:0000259" key="3">
    <source>
        <dbReference type="Pfam" id="PF00534"/>
    </source>
</evidence>
<dbReference type="Pfam" id="PF00534">
    <property type="entry name" value="Glycos_transf_1"/>
    <property type="match status" value="1"/>
</dbReference>
<dbReference type="STRING" id="1477437.SAMN05444682_112127"/>
<keyword evidence="2" id="KW-0472">Membrane</keyword>
<feature type="transmembrane region" description="Helical" evidence="2">
    <location>
        <begin position="72"/>
        <end position="92"/>
    </location>
</feature>
<evidence type="ECO:0000256" key="2">
    <source>
        <dbReference type="SAM" id="Phobius"/>
    </source>
</evidence>
<dbReference type="CDD" id="cd03801">
    <property type="entry name" value="GT4_PimA-like"/>
    <property type="match status" value="1"/>
</dbReference>
<dbReference type="EMBL" id="FOQO01000012">
    <property type="protein sequence ID" value="SFJ68803.1"/>
    <property type="molecule type" value="Genomic_DNA"/>
</dbReference>
<organism evidence="4 5">
    <name type="scientific">Parapedobacter indicus</name>
    <dbReference type="NCBI Taxonomy" id="1477437"/>
    <lineage>
        <taxon>Bacteria</taxon>
        <taxon>Pseudomonadati</taxon>
        <taxon>Bacteroidota</taxon>
        <taxon>Sphingobacteriia</taxon>
        <taxon>Sphingobacteriales</taxon>
        <taxon>Sphingobacteriaceae</taxon>
        <taxon>Parapedobacter</taxon>
    </lineage>
</organism>
<dbReference type="OrthoDB" id="9787111at2"/>
<keyword evidence="1 4" id="KW-0808">Transferase</keyword>
<protein>
    <submittedName>
        <fullName evidence="4">Glycosyltransferase involved in cell wall bisynthesis</fullName>
    </submittedName>
</protein>
<dbReference type="AlphaFoldDB" id="A0A1I3TE78"/>
<name>A0A1I3TE78_9SPHI</name>
<sequence>MKSRNHRIKIICYHLLNDYTGSTNILSANLAFLASKGVNIDVYSSFNNDGFLSEVNGINKINVYYKFTKSKFYRLVLFVIAQIRYFFSLFKYSFSKDVTVYVNTILPFGATIGAFFLRKRIVYHIHEYPINRSVINRLGMFIATNLATKLIFVSNYVQESFGLTNEKRSCVIRNYISERLLVTSADHTPQFNQQMNILMICSLRVYKGVDVFVELARKLPNHRFTLIVSADNDEIESYFSHQELPSNLLILPTQKDLQKFYSTANLCLNLSIPDQCIETFGLTVLEATAYGLPAIVPPVGGVTEIIEDGKNGFLVDPRDITTLTRTINEIATNETLYYKLSTNGKAMAKRFNRQKSFEKLEEVINAIGK</sequence>
<keyword evidence="2" id="KW-1133">Transmembrane helix</keyword>
<proteinExistence type="predicted"/>
<dbReference type="PANTHER" id="PTHR46401:SF2">
    <property type="entry name" value="GLYCOSYLTRANSFERASE WBBK-RELATED"/>
    <property type="match status" value="1"/>
</dbReference>
<dbReference type="InterPro" id="IPR001296">
    <property type="entry name" value="Glyco_trans_1"/>
</dbReference>
<dbReference type="GO" id="GO:0016757">
    <property type="term" value="F:glycosyltransferase activity"/>
    <property type="evidence" value="ECO:0007669"/>
    <property type="project" value="InterPro"/>
</dbReference>
<feature type="transmembrane region" description="Helical" evidence="2">
    <location>
        <begin position="98"/>
        <end position="117"/>
    </location>
</feature>
<gene>
    <name evidence="4" type="ORF">SAMN05444682_112127</name>
</gene>
<keyword evidence="5" id="KW-1185">Reference proteome</keyword>
<reference evidence="4 5" key="1">
    <citation type="submission" date="2016-10" db="EMBL/GenBank/DDBJ databases">
        <authorList>
            <person name="de Groot N.N."/>
        </authorList>
    </citation>
    <scope>NUCLEOTIDE SEQUENCE [LARGE SCALE GENOMIC DNA]</scope>
    <source>
        <strain evidence="4 5">RK1</strain>
    </source>
</reference>
<dbReference type="Proteomes" id="UP000198670">
    <property type="component" value="Unassembled WGS sequence"/>
</dbReference>
<feature type="domain" description="Glycosyl transferase family 1" evidence="3">
    <location>
        <begin position="195"/>
        <end position="346"/>
    </location>
</feature>
<accession>A0A1I3TE78</accession>
<feature type="transmembrane region" description="Helical" evidence="2">
    <location>
        <begin position="138"/>
        <end position="157"/>
    </location>
</feature>